<name>W7YI78_9BACT</name>
<dbReference type="Proteomes" id="UP000019402">
    <property type="component" value="Unassembled WGS sequence"/>
</dbReference>
<organism evidence="4 5">
    <name type="scientific">Saccharicrinis fermentans DSM 9555 = JCM 21142</name>
    <dbReference type="NCBI Taxonomy" id="869213"/>
    <lineage>
        <taxon>Bacteria</taxon>
        <taxon>Pseudomonadati</taxon>
        <taxon>Bacteroidota</taxon>
        <taxon>Bacteroidia</taxon>
        <taxon>Marinilabiliales</taxon>
        <taxon>Marinilabiliaceae</taxon>
        <taxon>Saccharicrinis</taxon>
    </lineage>
</organism>
<dbReference type="PANTHER" id="PTHR37299">
    <property type="entry name" value="TRANSCRIPTIONAL REGULATOR-RELATED"/>
    <property type="match status" value="1"/>
</dbReference>
<dbReference type="PROSITE" id="PS50930">
    <property type="entry name" value="HTH_LYTTR"/>
    <property type="match status" value="1"/>
</dbReference>
<sequence>MLKAVIIDDEISARLSIEKILQMYLHDVIEVVASGDNLTDAISFIKQYSPDIVFLDITMPHQSGLDLFNYFDTISFDVIFITAHQQYAVDAVGLGASGYLLKPIKPKQIVDAVLKINLKKNSTSPSQSQNNDAAYNTCKLLVNHQKGVHIVSYNEIKAIVADGNYCKIFKTSGDPLYVSRTIGSIEENLPQNHFFRTHRSCIVNLNYITEIDKEKNLILLSNIETPLASANLKPLIEELSKLANNHI</sequence>
<dbReference type="Pfam" id="PF04397">
    <property type="entry name" value="LytTR"/>
    <property type="match status" value="1"/>
</dbReference>
<feature type="domain" description="HTH LytTR-type" evidence="3">
    <location>
        <begin position="140"/>
        <end position="241"/>
    </location>
</feature>
<dbReference type="PROSITE" id="PS50110">
    <property type="entry name" value="RESPONSE_REGULATORY"/>
    <property type="match status" value="1"/>
</dbReference>
<dbReference type="InterPro" id="IPR011006">
    <property type="entry name" value="CheY-like_superfamily"/>
</dbReference>
<dbReference type="GO" id="GO:0000156">
    <property type="term" value="F:phosphorelay response regulator activity"/>
    <property type="evidence" value="ECO:0007669"/>
    <property type="project" value="InterPro"/>
</dbReference>
<dbReference type="SUPFAM" id="SSF52172">
    <property type="entry name" value="CheY-like"/>
    <property type="match status" value="1"/>
</dbReference>
<dbReference type="Pfam" id="PF00072">
    <property type="entry name" value="Response_reg"/>
    <property type="match status" value="1"/>
</dbReference>
<evidence type="ECO:0000259" key="2">
    <source>
        <dbReference type="PROSITE" id="PS50110"/>
    </source>
</evidence>
<dbReference type="InterPro" id="IPR001789">
    <property type="entry name" value="Sig_transdc_resp-reg_receiver"/>
</dbReference>
<dbReference type="EMBL" id="BAMD01000039">
    <property type="protein sequence ID" value="GAF04186.1"/>
    <property type="molecule type" value="Genomic_DNA"/>
</dbReference>
<protein>
    <submittedName>
        <fullName evidence="4">Putative transcriptional regulatory protein YehT</fullName>
    </submittedName>
</protein>
<feature type="modified residue" description="4-aspartylphosphate" evidence="1">
    <location>
        <position position="56"/>
    </location>
</feature>
<dbReference type="SMART" id="SM00448">
    <property type="entry name" value="REC"/>
    <property type="match status" value="1"/>
</dbReference>
<dbReference type="RefSeq" id="WP_027471391.1">
    <property type="nucleotide sequence ID" value="NZ_BAMD01000039.1"/>
</dbReference>
<dbReference type="OrthoDB" id="1490554at2"/>
<dbReference type="SMART" id="SM00850">
    <property type="entry name" value="LytTR"/>
    <property type="match status" value="1"/>
</dbReference>
<evidence type="ECO:0000256" key="1">
    <source>
        <dbReference type="PROSITE-ProRule" id="PRU00169"/>
    </source>
</evidence>
<dbReference type="AlphaFoldDB" id="W7YI78"/>
<dbReference type="PANTHER" id="PTHR37299:SF1">
    <property type="entry name" value="STAGE 0 SPORULATION PROTEIN A HOMOLOG"/>
    <property type="match status" value="1"/>
</dbReference>
<dbReference type="GO" id="GO:0003677">
    <property type="term" value="F:DNA binding"/>
    <property type="evidence" value="ECO:0007669"/>
    <property type="project" value="InterPro"/>
</dbReference>
<dbReference type="STRING" id="869213.GCA_000517085_01609"/>
<dbReference type="Gene3D" id="2.40.50.1020">
    <property type="entry name" value="LytTr DNA-binding domain"/>
    <property type="match status" value="1"/>
</dbReference>
<reference evidence="4 5" key="1">
    <citation type="journal article" date="2014" name="Genome Announc.">
        <title>Draft Genome Sequence of Cytophaga fermentans JCM 21142T, a Facultative Anaerobe Isolated from Marine Mud.</title>
        <authorList>
            <person name="Starns D."/>
            <person name="Oshima K."/>
            <person name="Suda W."/>
            <person name="Iino T."/>
            <person name="Yuki M."/>
            <person name="Inoue J."/>
            <person name="Kitamura K."/>
            <person name="Iida T."/>
            <person name="Darby A."/>
            <person name="Hattori M."/>
            <person name="Ohkuma M."/>
        </authorList>
    </citation>
    <scope>NUCLEOTIDE SEQUENCE [LARGE SCALE GENOMIC DNA]</scope>
    <source>
        <strain evidence="4 5">JCM 21142</strain>
    </source>
</reference>
<keyword evidence="5" id="KW-1185">Reference proteome</keyword>
<evidence type="ECO:0000313" key="4">
    <source>
        <dbReference type="EMBL" id="GAF04186.1"/>
    </source>
</evidence>
<dbReference type="Gene3D" id="3.40.50.2300">
    <property type="match status" value="1"/>
</dbReference>
<feature type="domain" description="Response regulatory" evidence="2">
    <location>
        <begin position="3"/>
        <end position="117"/>
    </location>
</feature>
<accession>W7YI78</accession>
<dbReference type="eggNOG" id="COG3279">
    <property type="taxonomic scope" value="Bacteria"/>
</dbReference>
<comment type="caution">
    <text evidence="4">The sequence shown here is derived from an EMBL/GenBank/DDBJ whole genome shotgun (WGS) entry which is preliminary data.</text>
</comment>
<dbReference type="InterPro" id="IPR046947">
    <property type="entry name" value="LytR-like"/>
</dbReference>
<evidence type="ECO:0000259" key="3">
    <source>
        <dbReference type="PROSITE" id="PS50930"/>
    </source>
</evidence>
<keyword evidence="1" id="KW-0597">Phosphoprotein</keyword>
<dbReference type="InterPro" id="IPR007492">
    <property type="entry name" value="LytTR_DNA-bd_dom"/>
</dbReference>
<evidence type="ECO:0000313" key="5">
    <source>
        <dbReference type="Proteomes" id="UP000019402"/>
    </source>
</evidence>
<proteinExistence type="predicted"/>
<gene>
    <name evidence="4" type="ORF">JCM21142_72883</name>
</gene>